<protein>
    <submittedName>
        <fullName evidence="1">Uncharacterized protein</fullName>
    </submittedName>
</protein>
<proteinExistence type="predicted"/>
<dbReference type="RefSeq" id="WP_061507289.1">
    <property type="nucleotide sequence ID" value="NZ_LHZF01000089.1"/>
</dbReference>
<organism evidence="1 2">
    <name type="scientific">Acetobacter malorum</name>
    <dbReference type="NCBI Taxonomy" id="178901"/>
    <lineage>
        <taxon>Bacteria</taxon>
        <taxon>Pseudomonadati</taxon>
        <taxon>Pseudomonadota</taxon>
        <taxon>Alphaproteobacteria</taxon>
        <taxon>Acetobacterales</taxon>
        <taxon>Acetobacteraceae</taxon>
        <taxon>Acetobacter</taxon>
    </lineage>
</organism>
<reference evidence="1 2" key="1">
    <citation type="submission" date="2015-06" db="EMBL/GenBank/DDBJ databases">
        <title>Improved classification and identification of acetic acid bacteria using matrix-assisted laser desorption/ionization time-of-flight mass spectrometry; Gluconobacter nephelii and Gluconobacter uchimurae are later heterotypic synonyms of Gluconobacter japonicus and Gluconobacter oxydans, respectively.</title>
        <authorList>
            <person name="Li L."/>
            <person name="Cleenwerck I."/>
            <person name="De Vuyst L."/>
            <person name="Vandamme P."/>
        </authorList>
    </citation>
    <scope>NUCLEOTIDE SEQUENCE [LARGE SCALE GENOMIC DNA]</scope>
    <source>
        <strain evidence="1 2">LMG 1552</strain>
    </source>
</reference>
<evidence type="ECO:0000313" key="1">
    <source>
        <dbReference type="EMBL" id="KXV21267.1"/>
    </source>
</evidence>
<dbReference type="PATRIC" id="fig|178901.13.peg.378"/>
<name>A0A149S3F2_9PROT</name>
<sequence>MEFGQLQPGAHVRGLDTGGIAEIIQVRSFGPDALNLLFRVNGKIGERLLYRGDEIPFELVQPGRAYAFDADGGFDAEDVSVVRDNATQLKLKFKSTGFE</sequence>
<accession>A0A149S3F2</accession>
<dbReference type="AlphaFoldDB" id="A0A149S3F2"/>
<gene>
    <name evidence="1" type="ORF">AD933_00955</name>
</gene>
<dbReference type="Proteomes" id="UP000075526">
    <property type="component" value="Unassembled WGS sequence"/>
</dbReference>
<dbReference type="EMBL" id="LHZF01000089">
    <property type="protein sequence ID" value="KXV21267.1"/>
    <property type="molecule type" value="Genomic_DNA"/>
</dbReference>
<comment type="caution">
    <text evidence="1">The sequence shown here is derived from an EMBL/GenBank/DDBJ whole genome shotgun (WGS) entry which is preliminary data.</text>
</comment>
<evidence type="ECO:0000313" key="2">
    <source>
        <dbReference type="Proteomes" id="UP000075526"/>
    </source>
</evidence>